<comment type="subcellular location">
    <subcellularLocation>
        <location evidence="1">Membrane</location>
        <topology evidence="1">Multi-pass membrane protein</topology>
    </subcellularLocation>
</comment>
<keyword evidence="9" id="KW-1185">Reference proteome</keyword>
<dbReference type="InterPro" id="IPR036259">
    <property type="entry name" value="MFS_trans_sf"/>
</dbReference>
<proteinExistence type="predicted"/>
<dbReference type="Pfam" id="PF00083">
    <property type="entry name" value="Sugar_tr"/>
    <property type="match status" value="2"/>
</dbReference>
<feature type="domain" description="Major facilitator superfamily (MFS) profile" evidence="7">
    <location>
        <begin position="51"/>
        <end position="481"/>
    </location>
</feature>
<evidence type="ECO:0000256" key="5">
    <source>
        <dbReference type="SAM" id="MobiDB-lite"/>
    </source>
</evidence>
<dbReference type="InterPro" id="IPR005828">
    <property type="entry name" value="MFS_sugar_transport-like"/>
</dbReference>
<protein>
    <recommendedName>
        <fullName evidence="7">Major facilitator superfamily (MFS) profile domain-containing protein</fullName>
    </recommendedName>
</protein>
<gene>
    <name evidence="8" type="ORF">BMF94_0620</name>
</gene>
<evidence type="ECO:0000256" key="4">
    <source>
        <dbReference type="ARBA" id="ARBA00023136"/>
    </source>
</evidence>
<reference evidence="8 9" key="1">
    <citation type="journal article" date="2018" name="Front. Microbiol.">
        <title>Prospects for Fungal Bioremediation of Acidic Radioactive Waste Sites: Characterization and Genome Sequence of Rhodotorula taiwanensis MD1149.</title>
        <authorList>
            <person name="Tkavc R."/>
            <person name="Matrosova V.Y."/>
            <person name="Grichenko O.E."/>
            <person name="Gostincar C."/>
            <person name="Volpe R.P."/>
            <person name="Klimenkova P."/>
            <person name="Gaidamakova E.K."/>
            <person name="Zhou C.E."/>
            <person name="Stewart B.J."/>
            <person name="Lyman M.G."/>
            <person name="Malfatti S.A."/>
            <person name="Rubinfeld B."/>
            <person name="Courtot M."/>
            <person name="Singh J."/>
            <person name="Dalgard C.L."/>
            <person name="Hamilton T."/>
            <person name="Frey K.G."/>
            <person name="Gunde-Cimerman N."/>
            <person name="Dugan L."/>
            <person name="Daly M.J."/>
        </authorList>
    </citation>
    <scope>NUCLEOTIDE SEQUENCE [LARGE SCALE GENOMIC DNA]</scope>
    <source>
        <strain evidence="8 9">MD1149</strain>
    </source>
</reference>
<evidence type="ECO:0000256" key="6">
    <source>
        <dbReference type="SAM" id="Phobius"/>
    </source>
</evidence>
<dbReference type="STRING" id="741276.A0A2S5BI24"/>
<dbReference type="GO" id="GO:0046943">
    <property type="term" value="F:carboxylic acid transmembrane transporter activity"/>
    <property type="evidence" value="ECO:0007669"/>
    <property type="project" value="TreeGrafter"/>
</dbReference>
<keyword evidence="4 6" id="KW-0472">Membrane</keyword>
<dbReference type="PANTHER" id="PTHR23508">
    <property type="entry name" value="CARBOXYLIC ACID TRANSPORTER PROTEIN HOMOLOG"/>
    <property type="match status" value="1"/>
</dbReference>
<dbReference type="PANTHER" id="PTHR23508:SF10">
    <property type="entry name" value="CARBOXYLIC ACID TRANSPORTER PROTEIN HOMOLOG"/>
    <property type="match status" value="1"/>
</dbReference>
<name>A0A2S5BI24_9BASI</name>
<sequence>MASLAASASYDETKKDAGDFAPDSLSTPPQPVHNEELEKMRRKERLSSTFTVICAGFALISDGLQNNIMTLTNVVLGQIYGKKYTASISTRLSNSLTVGTILGQLAIGVVCDLYGRKHGIVISTFAIVAGIIIVTAAHGAHGSLSGFFWCFTVGRGLTGVGVGGEYPSSSASAAEAANEKMVKQRGPVFILVTNLVLSFGTIFACILYLIVFEAAGGIHANLNTVWRVVFGISLLPPLIVFIFRMRMLNSQLYRKGAVQSGVPLRLTVKYYWKSLIGTAGAWFLYDSDTIYSCCKRPQHPQLTFYLSIQNGVFSGTIIASLVKVKGEELIRKTAEWQLLLGVIALPGVFVGAALCNRIGRRNTMIFGFSGYLIIGLIVGCAYDKVTKIVPLFIILYGLMQSFGNAGPGDMLGLTSSESYATAVRGTCYGFSAAIGKVGAVVGNQTFTPIKVHLGQKYTFIVAACAGVLGMIVTYFFIRNDLGGDLADEDARFAAYLESQGWTGHIGVKGTEALIDEEDSVIKSKQ</sequence>
<accession>A0A2S5BI24</accession>
<feature type="region of interest" description="Disordered" evidence="5">
    <location>
        <begin position="1"/>
        <end position="40"/>
    </location>
</feature>
<dbReference type="EMBL" id="PJQD01000005">
    <property type="protein sequence ID" value="POY76421.1"/>
    <property type="molecule type" value="Genomic_DNA"/>
</dbReference>
<comment type="caution">
    <text evidence="8">The sequence shown here is derived from an EMBL/GenBank/DDBJ whole genome shotgun (WGS) entry which is preliminary data.</text>
</comment>
<evidence type="ECO:0000256" key="2">
    <source>
        <dbReference type="ARBA" id="ARBA00022692"/>
    </source>
</evidence>
<feature type="transmembrane region" description="Helical" evidence="6">
    <location>
        <begin position="457"/>
        <end position="477"/>
    </location>
</feature>
<dbReference type="Proteomes" id="UP000237144">
    <property type="component" value="Unassembled WGS sequence"/>
</dbReference>
<evidence type="ECO:0000313" key="8">
    <source>
        <dbReference type="EMBL" id="POY76421.1"/>
    </source>
</evidence>
<evidence type="ECO:0000313" key="9">
    <source>
        <dbReference type="Proteomes" id="UP000237144"/>
    </source>
</evidence>
<dbReference type="OrthoDB" id="2153661at2759"/>
<feature type="transmembrane region" description="Helical" evidence="6">
    <location>
        <begin position="302"/>
        <end position="324"/>
    </location>
</feature>
<dbReference type="InterPro" id="IPR020846">
    <property type="entry name" value="MFS_dom"/>
</dbReference>
<dbReference type="GO" id="GO:0005886">
    <property type="term" value="C:plasma membrane"/>
    <property type="evidence" value="ECO:0007669"/>
    <property type="project" value="TreeGrafter"/>
</dbReference>
<feature type="transmembrane region" description="Helical" evidence="6">
    <location>
        <begin position="96"/>
        <end position="114"/>
    </location>
</feature>
<evidence type="ECO:0000256" key="1">
    <source>
        <dbReference type="ARBA" id="ARBA00004141"/>
    </source>
</evidence>
<dbReference type="PROSITE" id="PS50850">
    <property type="entry name" value="MFS"/>
    <property type="match status" value="1"/>
</dbReference>
<feature type="transmembrane region" description="Helical" evidence="6">
    <location>
        <begin position="121"/>
        <end position="140"/>
    </location>
</feature>
<feature type="transmembrane region" description="Helical" evidence="6">
    <location>
        <begin position="188"/>
        <end position="212"/>
    </location>
</feature>
<evidence type="ECO:0000259" key="7">
    <source>
        <dbReference type="PROSITE" id="PS50850"/>
    </source>
</evidence>
<feature type="transmembrane region" description="Helical" evidence="6">
    <location>
        <begin position="363"/>
        <end position="382"/>
    </location>
</feature>
<keyword evidence="2 6" id="KW-0812">Transmembrane</keyword>
<dbReference type="Gene3D" id="1.20.1250.20">
    <property type="entry name" value="MFS general substrate transporter like domains"/>
    <property type="match status" value="1"/>
</dbReference>
<keyword evidence="3 6" id="KW-1133">Transmembrane helix</keyword>
<feature type="transmembrane region" description="Helical" evidence="6">
    <location>
        <begin position="336"/>
        <end position="356"/>
    </location>
</feature>
<dbReference type="AlphaFoldDB" id="A0A2S5BI24"/>
<feature type="transmembrane region" description="Helical" evidence="6">
    <location>
        <begin position="224"/>
        <end position="245"/>
    </location>
</feature>
<organism evidence="8 9">
    <name type="scientific">Rhodotorula taiwanensis</name>
    <dbReference type="NCBI Taxonomy" id="741276"/>
    <lineage>
        <taxon>Eukaryota</taxon>
        <taxon>Fungi</taxon>
        <taxon>Dikarya</taxon>
        <taxon>Basidiomycota</taxon>
        <taxon>Pucciniomycotina</taxon>
        <taxon>Microbotryomycetes</taxon>
        <taxon>Sporidiobolales</taxon>
        <taxon>Sporidiobolaceae</taxon>
        <taxon>Rhodotorula</taxon>
    </lineage>
</organism>
<evidence type="ECO:0000256" key="3">
    <source>
        <dbReference type="ARBA" id="ARBA00022989"/>
    </source>
</evidence>
<dbReference type="SUPFAM" id="SSF103473">
    <property type="entry name" value="MFS general substrate transporter"/>
    <property type="match status" value="1"/>
</dbReference>